<organism evidence="2 3">
    <name type="scientific">Faucicola osloensis</name>
    <name type="common">Moraxella osloensis</name>
    <dbReference type="NCBI Taxonomy" id="34062"/>
    <lineage>
        <taxon>Bacteria</taxon>
        <taxon>Pseudomonadati</taxon>
        <taxon>Pseudomonadota</taxon>
        <taxon>Gammaproteobacteria</taxon>
        <taxon>Moraxellales</taxon>
        <taxon>Moraxellaceae</taxon>
        <taxon>Faucicola</taxon>
    </lineage>
</organism>
<feature type="transmembrane region" description="Helical" evidence="1">
    <location>
        <begin position="106"/>
        <end position="126"/>
    </location>
</feature>
<feature type="transmembrane region" description="Helical" evidence="1">
    <location>
        <begin position="132"/>
        <end position="153"/>
    </location>
</feature>
<keyword evidence="2" id="KW-0614">Plasmid</keyword>
<dbReference type="GO" id="GO:0005886">
    <property type="term" value="C:plasma membrane"/>
    <property type="evidence" value="ECO:0007669"/>
    <property type="project" value="TreeGrafter"/>
</dbReference>
<dbReference type="PANTHER" id="PTHR43535:SF1">
    <property type="entry name" value="PHOSPHATIDATE CYTIDYLYLTRANSFERASE"/>
    <property type="match status" value="1"/>
</dbReference>
<dbReference type="Pfam" id="PF01148">
    <property type="entry name" value="CTP_transf_1"/>
    <property type="match status" value="1"/>
</dbReference>
<evidence type="ECO:0000313" key="2">
    <source>
        <dbReference type="EMBL" id="ATR79907.1"/>
    </source>
</evidence>
<name>A0A2D2LY19_FAUOS</name>
<dbReference type="PANTHER" id="PTHR43535">
    <property type="entry name" value="PHOSPHATIDATE CYTIDYLYLTRANSFERASE"/>
    <property type="match status" value="1"/>
</dbReference>
<dbReference type="GO" id="GO:0009273">
    <property type="term" value="P:peptidoglycan-based cell wall biogenesis"/>
    <property type="evidence" value="ECO:0007669"/>
    <property type="project" value="TreeGrafter"/>
</dbReference>
<keyword evidence="1" id="KW-1133">Transmembrane helix</keyword>
<geneLocation type="plasmid" evidence="3">
    <name>pnp7-2</name>
</geneLocation>
<keyword evidence="1" id="KW-0812">Transmembrane</keyword>
<gene>
    <name evidence="2" type="ORF">NP7_11165</name>
</gene>
<feature type="transmembrane region" description="Helical" evidence="1">
    <location>
        <begin position="6"/>
        <end position="31"/>
    </location>
</feature>
<evidence type="ECO:0000256" key="1">
    <source>
        <dbReference type="SAM" id="Phobius"/>
    </source>
</evidence>
<sequence>MVVGLVSIVLLKPVVFLIALLLLATMVWLTLKTLGGHLRFGTVYYTVRSWIVLLCLLLVGLIINTPDVAFGIALLAVLMVLKGQHEIRRLFRQFPSQTTKQRYLDSLFILVFSLFIIAFIDLGTLLNQQHQLGILIFVIFVIQFNDIGQYLMGRLLGQRLFKRKLAPIISPNKTIEGALFGCMLTSALSLPIGKFLTPFNYIQILILACILTSIGIVGDLLESAVKRSHGVKDMGRWLKGHGGIIDRIDSLMLAVPAFWLIYRTCLS</sequence>
<keyword evidence="1" id="KW-0472">Membrane</keyword>
<evidence type="ECO:0000313" key="3">
    <source>
        <dbReference type="Proteomes" id="UP000229340"/>
    </source>
</evidence>
<dbReference type="AlphaFoldDB" id="A0A2D2LY19"/>
<protein>
    <recommendedName>
        <fullName evidence="4">Phosphatidate cytidylyltransferase</fullName>
    </recommendedName>
</protein>
<feature type="transmembrane region" description="Helical" evidence="1">
    <location>
        <begin position="43"/>
        <end position="62"/>
    </location>
</feature>
<feature type="transmembrane region" description="Helical" evidence="1">
    <location>
        <begin position="199"/>
        <end position="221"/>
    </location>
</feature>
<evidence type="ECO:0008006" key="4">
    <source>
        <dbReference type="Google" id="ProtNLM"/>
    </source>
</evidence>
<accession>A0A2D2LY19</accession>
<reference evidence="3" key="1">
    <citation type="submission" date="2017-10" db="EMBL/GenBank/DDBJ databases">
        <title>Complete genome sequence of Moraxella osloensis NP7 isolated from human skin.</title>
        <authorList>
            <person name="Lee K."/>
            <person name="Lim J.Y."/>
            <person name="Hwang I."/>
        </authorList>
    </citation>
    <scope>NUCLEOTIDE SEQUENCE [LARGE SCALE GENOMIC DNA]</scope>
    <source>
        <strain evidence="3">NP7</strain>
        <plasmid evidence="3">pnp7-2</plasmid>
    </source>
</reference>
<dbReference type="EMBL" id="CP024445">
    <property type="protein sequence ID" value="ATR79907.1"/>
    <property type="molecule type" value="Genomic_DNA"/>
</dbReference>
<proteinExistence type="predicted"/>
<dbReference type="Proteomes" id="UP000229340">
    <property type="component" value="Plasmid pNP7-2"/>
</dbReference>
<feature type="transmembrane region" description="Helical" evidence="1">
    <location>
        <begin position="174"/>
        <end position="193"/>
    </location>
</feature>